<feature type="compositionally biased region" description="Low complexity" evidence="1">
    <location>
        <begin position="503"/>
        <end position="515"/>
    </location>
</feature>
<keyword evidence="3" id="KW-1185">Reference proteome</keyword>
<evidence type="ECO:0000313" key="3">
    <source>
        <dbReference type="Proteomes" id="UP001215598"/>
    </source>
</evidence>
<feature type="region of interest" description="Disordered" evidence="1">
    <location>
        <begin position="335"/>
        <end position="378"/>
    </location>
</feature>
<feature type="region of interest" description="Disordered" evidence="1">
    <location>
        <begin position="819"/>
        <end position="890"/>
    </location>
</feature>
<name>A0AAD7JHV6_9AGAR</name>
<evidence type="ECO:0000256" key="1">
    <source>
        <dbReference type="SAM" id="MobiDB-lite"/>
    </source>
</evidence>
<dbReference type="Proteomes" id="UP001215598">
    <property type="component" value="Unassembled WGS sequence"/>
</dbReference>
<sequence>MPRAGTAARRRAREGLPPAKPGKIHWVHGTKEVFFRCYKVDFLAAAEVNQPGAFYSRVGRLYLEKYGYHTAWEDDLEHEDDVAEDVDLDEDVNSLSVEEAEFRSDYFAKLRKKIGVWYNENYQTDLPTKRKKKKLTFTKLFDKTELDPPAPVKMRTLHFYSRNFYTERVVPRVATRWQALQHLPNPPKIITVRAMVTKEAWLAETQEFRDEVILALEKEHETALKAYTMAISGETPTTAEEFSVALNNAVYYIQPFADTIHDRFGMNVAVLLCGPIPDRGGRIEVRSVHSGTSNGMVPRIWSDFDRGGFDGAQRSFVNFSHHCFTEEECRVRALDKSAAPGAEQEEDSAGSDKAAGALSRQDVGTAPETVDPSASRGTAPVNVAAQAEVPLNPSTQIPVQIPTLMDDEYAEIIAAAGGEEAWAQLGSVSHFDLGIGGDDVFPSSAYMETGWGRDRQLPPTPSLVTVRDGDNLLASSAYARTGWGQHLEPPPTLLTPPTPPPTAASASASASASAGAGRGVDDAGRKAAAALPVGDADTGERTQNGGERPKPKPRHRGALKKVEEDTWRKLVADAVLERPETNTDAEGPLAAEVDEPRWTVAREDVAEGGEESGEEGGDHDEDEGMVWEEQDMSAWPEELQFAYSGFDRGQDWGGPEWKRCIVALIELERAWGFARKGLLSVPNGENERLAEVPEFMRYARKWDKPFALTSEIGPTAVEGSMAARWWDWWTRVQPECRMQESGKLKLAERVPLEEWEELGKMSGRNGVLLYVGVLLWWGEAAAETEAEKEREVLLKDWRYAVDDVAIVLELAAASTISAEKKKLTADKPKKRKADKPTAAKAAQAQTGKPKAARAKPKAKTGAGRAPSKRRQPDVPDKENEPAKKRARTRR</sequence>
<protein>
    <submittedName>
        <fullName evidence="2">Uncharacterized protein</fullName>
    </submittedName>
</protein>
<dbReference type="AlphaFoldDB" id="A0AAD7JHV6"/>
<feature type="compositionally biased region" description="Low complexity" evidence="1">
    <location>
        <begin position="836"/>
        <end position="849"/>
    </location>
</feature>
<feature type="region of interest" description="Disordered" evidence="1">
    <location>
        <begin position="482"/>
        <end position="560"/>
    </location>
</feature>
<reference evidence="2" key="1">
    <citation type="submission" date="2023-03" db="EMBL/GenBank/DDBJ databases">
        <title>Massive genome expansion in bonnet fungi (Mycena s.s.) driven by repeated elements and novel gene families across ecological guilds.</title>
        <authorList>
            <consortium name="Lawrence Berkeley National Laboratory"/>
            <person name="Harder C.B."/>
            <person name="Miyauchi S."/>
            <person name="Viragh M."/>
            <person name="Kuo A."/>
            <person name="Thoen E."/>
            <person name="Andreopoulos B."/>
            <person name="Lu D."/>
            <person name="Skrede I."/>
            <person name="Drula E."/>
            <person name="Henrissat B."/>
            <person name="Morin E."/>
            <person name="Kohler A."/>
            <person name="Barry K."/>
            <person name="LaButti K."/>
            <person name="Morin E."/>
            <person name="Salamov A."/>
            <person name="Lipzen A."/>
            <person name="Mereny Z."/>
            <person name="Hegedus B."/>
            <person name="Baldrian P."/>
            <person name="Stursova M."/>
            <person name="Weitz H."/>
            <person name="Taylor A."/>
            <person name="Grigoriev I.V."/>
            <person name="Nagy L.G."/>
            <person name="Martin F."/>
            <person name="Kauserud H."/>
        </authorList>
    </citation>
    <scope>NUCLEOTIDE SEQUENCE</scope>
    <source>
        <strain evidence="2">CBHHK182m</strain>
    </source>
</reference>
<comment type="caution">
    <text evidence="2">The sequence shown here is derived from an EMBL/GenBank/DDBJ whole genome shotgun (WGS) entry which is preliminary data.</text>
</comment>
<proteinExistence type="predicted"/>
<feature type="compositionally biased region" description="Basic and acidic residues" evidence="1">
    <location>
        <begin position="870"/>
        <end position="883"/>
    </location>
</feature>
<accession>A0AAD7JHV6</accession>
<evidence type="ECO:0000313" key="2">
    <source>
        <dbReference type="EMBL" id="KAJ7765184.1"/>
    </source>
</evidence>
<gene>
    <name evidence="2" type="ORF">B0H16DRAFT_1717735</name>
</gene>
<feature type="compositionally biased region" description="Pro residues" evidence="1">
    <location>
        <begin position="488"/>
        <end position="502"/>
    </location>
</feature>
<dbReference type="EMBL" id="JARKIB010000026">
    <property type="protein sequence ID" value="KAJ7765184.1"/>
    <property type="molecule type" value="Genomic_DNA"/>
</dbReference>
<organism evidence="2 3">
    <name type="scientific">Mycena metata</name>
    <dbReference type="NCBI Taxonomy" id="1033252"/>
    <lineage>
        <taxon>Eukaryota</taxon>
        <taxon>Fungi</taxon>
        <taxon>Dikarya</taxon>
        <taxon>Basidiomycota</taxon>
        <taxon>Agaricomycotina</taxon>
        <taxon>Agaricomycetes</taxon>
        <taxon>Agaricomycetidae</taxon>
        <taxon>Agaricales</taxon>
        <taxon>Marasmiineae</taxon>
        <taxon>Mycenaceae</taxon>
        <taxon>Mycena</taxon>
    </lineage>
</organism>